<name>G0QMD6_ICHMU</name>
<reference evidence="2 3" key="1">
    <citation type="submission" date="2011-07" db="EMBL/GenBank/DDBJ databases">
        <authorList>
            <person name="Coyne R."/>
            <person name="Brami D."/>
            <person name="Johnson J."/>
            <person name="Hostetler J."/>
            <person name="Hannick L."/>
            <person name="Clark T."/>
            <person name="Cassidy-Hanley D."/>
            <person name="Inman J."/>
        </authorList>
    </citation>
    <scope>NUCLEOTIDE SEQUENCE [LARGE SCALE GENOMIC DNA]</scope>
    <source>
        <strain evidence="2 3">G5</strain>
    </source>
</reference>
<dbReference type="RefSeq" id="XP_004037616.1">
    <property type="nucleotide sequence ID" value="XM_004037568.1"/>
</dbReference>
<dbReference type="GeneID" id="14909805"/>
<evidence type="ECO:0008006" key="4">
    <source>
        <dbReference type="Google" id="ProtNLM"/>
    </source>
</evidence>
<sequence length="238" mass="29572">MKTKNQSMNKYFNSFKIQQRIKIKYFYIKYMAFLIFFLNHADIKFQDLHQFHLPILDIFWIKNYKNYKKIHMKIKKKEKNYTQFLTYQLFLILQELQLHTEWEEDMQNQQIIYQIVSNLNLIFMDLFVKISLILQNQMKFQEQKRNYQTLLFNLKQNQKNAIENTFQHQVLDIGLTKKFLNILQNKFNQQLPQCHIKIKIYTFFNIYDYQYSIQNAYNKFRVKKKKITKQRIKIILIE</sequence>
<dbReference type="InParanoid" id="G0QMD6"/>
<organism evidence="2 3">
    <name type="scientific">Ichthyophthirius multifiliis</name>
    <name type="common">White spot disease agent</name>
    <name type="synonym">Ich</name>
    <dbReference type="NCBI Taxonomy" id="5932"/>
    <lineage>
        <taxon>Eukaryota</taxon>
        <taxon>Sar</taxon>
        <taxon>Alveolata</taxon>
        <taxon>Ciliophora</taxon>
        <taxon>Intramacronucleata</taxon>
        <taxon>Oligohymenophorea</taxon>
        <taxon>Hymenostomatida</taxon>
        <taxon>Ophryoglenina</taxon>
        <taxon>Ichthyophthirius</taxon>
    </lineage>
</organism>
<proteinExistence type="predicted"/>
<gene>
    <name evidence="2" type="ORF">IMG5_047760</name>
</gene>
<feature type="transmembrane region" description="Helical" evidence="1">
    <location>
        <begin position="21"/>
        <end position="38"/>
    </location>
</feature>
<dbReference type="Proteomes" id="UP000008983">
    <property type="component" value="Unassembled WGS sequence"/>
</dbReference>
<evidence type="ECO:0000313" key="2">
    <source>
        <dbReference type="EMBL" id="EGR33630.1"/>
    </source>
</evidence>
<protein>
    <recommendedName>
        <fullName evidence="4">Transmembrane protein</fullName>
    </recommendedName>
</protein>
<evidence type="ECO:0000313" key="3">
    <source>
        <dbReference type="Proteomes" id="UP000008983"/>
    </source>
</evidence>
<keyword evidence="3" id="KW-1185">Reference proteome</keyword>
<dbReference type="EMBL" id="GL983415">
    <property type="protein sequence ID" value="EGR33630.1"/>
    <property type="molecule type" value="Genomic_DNA"/>
</dbReference>
<keyword evidence="1" id="KW-0472">Membrane</keyword>
<dbReference type="AlphaFoldDB" id="G0QMD6"/>
<keyword evidence="1" id="KW-1133">Transmembrane helix</keyword>
<keyword evidence="1" id="KW-0812">Transmembrane</keyword>
<accession>G0QMD6</accession>
<evidence type="ECO:0000256" key="1">
    <source>
        <dbReference type="SAM" id="Phobius"/>
    </source>
</evidence>